<dbReference type="STRING" id="62062.ENSHHUP00000040301"/>
<keyword evidence="5" id="KW-1185">Reference proteome</keyword>
<evidence type="ECO:0000259" key="3">
    <source>
        <dbReference type="PROSITE" id="PS50853"/>
    </source>
</evidence>
<keyword evidence="2" id="KW-0393">Immunoglobulin domain</keyword>
<dbReference type="FunFam" id="2.60.40.10:FF:000012">
    <property type="entry name" value="titin isoform X1"/>
    <property type="match status" value="1"/>
</dbReference>
<evidence type="ECO:0000313" key="5">
    <source>
        <dbReference type="Proteomes" id="UP000314982"/>
    </source>
</evidence>
<dbReference type="GO" id="GO:0008307">
    <property type="term" value="F:structural constituent of muscle"/>
    <property type="evidence" value="ECO:0007669"/>
    <property type="project" value="TreeGrafter"/>
</dbReference>
<dbReference type="Ensembl" id="ENSHHUT00000041864.1">
    <property type="protein sequence ID" value="ENSHHUP00000040301.1"/>
    <property type="gene ID" value="ENSHHUG00000024947.1"/>
</dbReference>
<accession>A0A4W5MN13</accession>
<feature type="domain" description="Fibronectin type-III" evidence="3">
    <location>
        <begin position="11"/>
        <end position="105"/>
    </location>
</feature>
<dbReference type="FunFam" id="2.60.40.10:FF:000034">
    <property type="entry name" value="Titin isoform A"/>
    <property type="match status" value="1"/>
</dbReference>
<protein>
    <recommendedName>
        <fullName evidence="3">Fibronectin type-III domain-containing protein</fullName>
    </recommendedName>
</protein>
<dbReference type="AlphaFoldDB" id="A0A4W5MN13"/>
<reference evidence="4" key="2">
    <citation type="submission" date="2025-08" db="UniProtKB">
        <authorList>
            <consortium name="Ensembl"/>
        </authorList>
    </citation>
    <scope>IDENTIFICATION</scope>
</reference>
<dbReference type="Pfam" id="PF00041">
    <property type="entry name" value="fn3"/>
    <property type="match status" value="2"/>
</dbReference>
<organism evidence="4 5">
    <name type="scientific">Hucho hucho</name>
    <name type="common">huchen</name>
    <dbReference type="NCBI Taxonomy" id="62062"/>
    <lineage>
        <taxon>Eukaryota</taxon>
        <taxon>Metazoa</taxon>
        <taxon>Chordata</taxon>
        <taxon>Craniata</taxon>
        <taxon>Vertebrata</taxon>
        <taxon>Euteleostomi</taxon>
        <taxon>Actinopterygii</taxon>
        <taxon>Neopterygii</taxon>
        <taxon>Teleostei</taxon>
        <taxon>Protacanthopterygii</taxon>
        <taxon>Salmoniformes</taxon>
        <taxon>Salmonidae</taxon>
        <taxon>Salmoninae</taxon>
        <taxon>Hucho</taxon>
    </lineage>
</organism>
<dbReference type="InterPro" id="IPR003961">
    <property type="entry name" value="FN3_dom"/>
</dbReference>
<evidence type="ECO:0000256" key="2">
    <source>
        <dbReference type="ARBA" id="ARBA00023319"/>
    </source>
</evidence>
<sequence>MRLNVLGRPGPPSGPVKFEEVNAEKITLSWLPPKDDGGSKVTNYVIERRVANRKTWIPVTNEPKERIWTVEGLMEGHEYVFRICAQNKYGVGEPLDSEPEEARKLYAVPGQCEKPTISAVDHDSMMVNWEEPEDDGGSPVTGYWLERKETTSKRWNRVTRDPIRGMAFGVSHNVTGLIEGSQYLFRVTAINAAGCGPPSACTDPIFARDPICKYCMILDFTYALGCLK</sequence>
<keyword evidence="1" id="KW-0677">Repeat</keyword>
<dbReference type="SUPFAM" id="SSF49265">
    <property type="entry name" value="Fibronectin type III"/>
    <property type="match status" value="1"/>
</dbReference>
<dbReference type="GO" id="GO:0031430">
    <property type="term" value="C:M band"/>
    <property type="evidence" value="ECO:0007669"/>
    <property type="project" value="TreeGrafter"/>
</dbReference>
<reference evidence="4" key="3">
    <citation type="submission" date="2025-09" db="UniProtKB">
        <authorList>
            <consortium name="Ensembl"/>
        </authorList>
    </citation>
    <scope>IDENTIFICATION</scope>
</reference>
<dbReference type="GeneTree" id="ENSGT01110000267173"/>
<name>A0A4W5MN13_9TELE</name>
<dbReference type="PROSITE" id="PS50853">
    <property type="entry name" value="FN3"/>
    <property type="match status" value="2"/>
</dbReference>
<dbReference type="PANTHER" id="PTHR14340">
    <property type="entry name" value="MICROFIBRIL-ASSOCIATED GLYCOPROTEIN 3"/>
    <property type="match status" value="1"/>
</dbReference>
<dbReference type="Gene3D" id="2.60.40.10">
    <property type="entry name" value="Immunoglobulins"/>
    <property type="match status" value="2"/>
</dbReference>
<dbReference type="InterPro" id="IPR036116">
    <property type="entry name" value="FN3_sf"/>
</dbReference>
<reference evidence="5" key="1">
    <citation type="submission" date="2018-06" db="EMBL/GenBank/DDBJ databases">
        <title>Genome assembly of Danube salmon.</title>
        <authorList>
            <person name="Macqueen D.J."/>
            <person name="Gundappa M.K."/>
        </authorList>
    </citation>
    <scope>NUCLEOTIDE SEQUENCE [LARGE SCALE GENOMIC DNA]</scope>
</reference>
<dbReference type="GO" id="GO:0045214">
    <property type="term" value="P:sarcomere organization"/>
    <property type="evidence" value="ECO:0007669"/>
    <property type="project" value="TreeGrafter"/>
</dbReference>
<evidence type="ECO:0000313" key="4">
    <source>
        <dbReference type="Ensembl" id="ENSHHUP00000040301.1"/>
    </source>
</evidence>
<dbReference type="SMART" id="SM00060">
    <property type="entry name" value="FN3"/>
    <property type="match status" value="2"/>
</dbReference>
<evidence type="ECO:0000256" key="1">
    <source>
        <dbReference type="ARBA" id="ARBA00022737"/>
    </source>
</evidence>
<dbReference type="GO" id="GO:0048738">
    <property type="term" value="P:cardiac muscle tissue development"/>
    <property type="evidence" value="ECO:0007669"/>
    <property type="project" value="TreeGrafter"/>
</dbReference>
<dbReference type="PANTHER" id="PTHR14340:SF13">
    <property type="entry name" value="TITIN"/>
    <property type="match status" value="1"/>
</dbReference>
<dbReference type="CDD" id="cd00063">
    <property type="entry name" value="FN3"/>
    <property type="match status" value="2"/>
</dbReference>
<proteinExistence type="predicted"/>
<feature type="domain" description="Fibronectin type-III" evidence="3">
    <location>
        <begin position="111"/>
        <end position="210"/>
    </location>
</feature>
<dbReference type="PRINTS" id="PR00014">
    <property type="entry name" value="FNTYPEIII"/>
</dbReference>
<dbReference type="InterPro" id="IPR013783">
    <property type="entry name" value="Ig-like_fold"/>
</dbReference>
<dbReference type="Proteomes" id="UP000314982">
    <property type="component" value="Unassembled WGS sequence"/>
</dbReference>